<dbReference type="PROSITE" id="PS51194">
    <property type="entry name" value="HELICASE_CTER"/>
    <property type="match status" value="1"/>
</dbReference>
<organism evidence="13 14">
    <name type="scientific">Cladonia borealis</name>
    <dbReference type="NCBI Taxonomy" id="184061"/>
    <lineage>
        <taxon>Eukaryota</taxon>
        <taxon>Fungi</taxon>
        <taxon>Dikarya</taxon>
        <taxon>Ascomycota</taxon>
        <taxon>Pezizomycotina</taxon>
        <taxon>Lecanoromycetes</taxon>
        <taxon>OSLEUM clade</taxon>
        <taxon>Lecanoromycetidae</taxon>
        <taxon>Lecanorales</taxon>
        <taxon>Lecanorineae</taxon>
        <taxon>Cladoniaceae</taxon>
        <taxon>Cladonia</taxon>
    </lineage>
</organism>
<dbReference type="PROSITE" id="PS51192">
    <property type="entry name" value="HELICASE_ATP_BIND_1"/>
    <property type="match status" value="1"/>
</dbReference>
<dbReference type="InterPro" id="IPR056616">
    <property type="entry name" value="Chromo_MIT1"/>
</dbReference>
<evidence type="ECO:0000259" key="11">
    <source>
        <dbReference type="PROSITE" id="PS51192"/>
    </source>
</evidence>
<evidence type="ECO:0000256" key="8">
    <source>
        <dbReference type="ARBA" id="ARBA00022840"/>
    </source>
</evidence>
<dbReference type="CDD" id="cd18793">
    <property type="entry name" value="SF2_C_SNF"/>
    <property type="match status" value="1"/>
</dbReference>
<feature type="domain" description="Helicase C-terminal" evidence="12">
    <location>
        <begin position="1046"/>
        <end position="1197"/>
    </location>
</feature>
<evidence type="ECO:0000256" key="2">
    <source>
        <dbReference type="ARBA" id="ARBA00011353"/>
    </source>
</evidence>
<keyword evidence="3" id="KW-0479">Metal-binding</keyword>
<feature type="compositionally biased region" description="Low complexity" evidence="10">
    <location>
        <begin position="199"/>
        <end position="211"/>
    </location>
</feature>
<evidence type="ECO:0008006" key="15">
    <source>
        <dbReference type="Google" id="ProtNLM"/>
    </source>
</evidence>
<dbReference type="Pfam" id="PF23614">
    <property type="entry name" value="DUF7141"/>
    <property type="match status" value="1"/>
</dbReference>
<name>A0AA39R9Q6_9LECA</name>
<gene>
    <name evidence="13" type="ORF">JMJ35_000590</name>
</gene>
<feature type="region of interest" description="Disordered" evidence="10">
    <location>
        <begin position="1562"/>
        <end position="1602"/>
    </location>
</feature>
<dbReference type="PANTHER" id="PTHR45623:SF17">
    <property type="entry name" value="CHROMODOMAIN-HELICASE-DNA-BINDING PROTEIN 3-RELATED"/>
    <property type="match status" value="1"/>
</dbReference>
<dbReference type="Pfam" id="PF15446">
    <property type="entry name" value="zf-PHD-like"/>
    <property type="match status" value="1"/>
</dbReference>
<feature type="region of interest" description="Disordered" evidence="10">
    <location>
        <begin position="1298"/>
        <end position="1458"/>
    </location>
</feature>
<dbReference type="Pfam" id="PF18585">
    <property type="entry name" value="zf-CCCH_6"/>
    <property type="match status" value="1"/>
</dbReference>
<keyword evidence="5" id="KW-0863">Zinc-finger</keyword>
<dbReference type="GO" id="GO:0016887">
    <property type="term" value="F:ATP hydrolysis activity"/>
    <property type="evidence" value="ECO:0007669"/>
    <property type="project" value="TreeGrafter"/>
</dbReference>
<dbReference type="CDD" id="cd17919">
    <property type="entry name" value="DEXHc_Snf"/>
    <property type="match status" value="1"/>
</dbReference>
<dbReference type="GO" id="GO:0003682">
    <property type="term" value="F:chromatin binding"/>
    <property type="evidence" value="ECO:0007669"/>
    <property type="project" value="TreeGrafter"/>
</dbReference>
<dbReference type="EMBL" id="JAFEKC020000001">
    <property type="protein sequence ID" value="KAK0517435.1"/>
    <property type="molecule type" value="Genomic_DNA"/>
</dbReference>
<keyword evidence="7" id="KW-0862">Zinc</keyword>
<dbReference type="GO" id="GO:0008270">
    <property type="term" value="F:zinc ion binding"/>
    <property type="evidence" value="ECO:0007669"/>
    <property type="project" value="UniProtKB-KW"/>
</dbReference>
<evidence type="ECO:0000256" key="4">
    <source>
        <dbReference type="ARBA" id="ARBA00022741"/>
    </source>
</evidence>
<dbReference type="Gene3D" id="3.40.50.10810">
    <property type="entry name" value="Tandem AAA-ATPase domain"/>
    <property type="match status" value="1"/>
</dbReference>
<dbReference type="InterPro" id="IPR000330">
    <property type="entry name" value="SNF2_N"/>
</dbReference>
<dbReference type="GO" id="GO:0005524">
    <property type="term" value="F:ATP binding"/>
    <property type="evidence" value="ECO:0007669"/>
    <property type="project" value="UniProtKB-KW"/>
</dbReference>
<dbReference type="Pfam" id="PF23615">
    <property type="entry name" value="Chromo_MIT1"/>
    <property type="match status" value="1"/>
</dbReference>
<evidence type="ECO:0000256" key="3">
    <source>
        <dbReference type="ARBA" id="ARBA00022723"/>
    </source>
</evidence>
<dbReference type="Proteomes" id="UP001166286">
    <property type="component" value="Unassembled WGS sequence"/>
</dbReference>
<dbReference type="SUPFAM" id="SSF57903">
    <property type="entry name" value="FYVE/PHD zinc finger"/>
    <property type="match status" value="1"/>
</dbReference>
<dbReference type="CDD" id="cd15489">
    <property type="entry name" value="PHD_SF"/>
    <property type="match status" value="1"/>
</dbReference>
<feature type="compositionally biased region" description="Acidic residues" evidence="10">
    <location>
        <begin position="1348"/>
        <end position="1372"/>
    </location>
</feature>
<keyword evidence="6" id="KW-0378">Hydrolase</keyword>
<evidence type="ECO:0000256" key="9">
    <source>
        <dbReference type="ARBA" id="ARBA00023242"/>
    </source>
</evidence>
<dbReference type="SMART" id="SM00249">
    <property type="entry name" value="PHD"/>
    <property type="match status" value="2"/>
</dbReference>
<dbReference type="SMART" id="SM00490">
    <property type="entry name" value="HELICc"/>
    <property type="match status" value="1"/>
</dbReference>
<dbReference type="SUPFAM" id="SSF54160">
    <property type="entry name" value="Chromo domain-like"/>
    <property type="match status" value="1"/>
</dbReference>
<dbReference type="InterPro" id="IPR055565">
    <property type="entry name" value="DUF7141"/>
</dbReference>
<dbReference type="InterPro" id="IPR027417">
    <property type="entry name" value="P-loop_NTPase"/>
</dbReference>
<keyword evidence="8" id="KW-0067">ATP-binding</keyword>
<evidence type="ECO:0000256" key="7">
    <source>
        <dbReference type="ARBA" id="ARBA00022833"/>
    </source>
</evidence>
<keyword evidence="14" id="KW-1185">Reference proteome</keyword>
<dbReference type="InterPro" id="IPR016197">
    <property type="entry name" value="Chromo-like_dom_sf"/>
</dbReference>
<comment type="subunit">
    <text evidence="2">Component of the NuA4 histone acetyltransferase complex.</text>
</comment>
<evidence type="ECO:0000313" key="13">
    <source>
        <dbReference type="EMBL" id="KAK0517435.1"/>
    </source>
</evidence>
<comment type="subcellular location">
    <subcellularLocation>
        <location evidence="1">Nucleus</location>
    </subcellularLocation>
</comment>
<protein>
    <recommendedName>
        <fullName evidence="15">Chromatin remodeling factor mit1</fullName>
    </recommendedName>
</protein>
<feature type="compositionally biased region" description="Polar residues" evidence="10">
    <location>
        <begin position="37"/>
        <end position="55"/>
    </location>
</feature>
<dbReference type="GO" id="GO:0042393">
    <property type="term" value="F:histone binding"/>
    <property type="evidence" value="ECO:0007669"/>
    <property type="project" value="TreeGrafter"/>
</dbReference>
<dbReference type="Gene3D" id="3.30.40.10">
    <property type="entry name" value="Zinc/RING finger domain, C3HC4 (zinc finger)"/>
    <property type="match status" value="1"/>
</dbReference>
<evidence type="ECO:0000256" key="6">
    <source>
        <dbReference type="ARBA" id="ARBA00022801"/>
    </source>
</evidence>
<dbReference type="Pfam" id="PF00176">
    <property type="entry name" value="SNF2-rel_dom"/>
    <property type="match status" value="1"/>
</dbReference>
<dbReference type="InterPro" id="IPR040934">
    <property type="entry name" value="Znf-CCCH_6"/>
</dbReference>
<evidence type="ECO:0000256" key="10">
    <source>
        <dbReference type="SAM" id="MobiDB-lite"/>
    </source>
</evidence>
<evidence type="ECO:0000313" key="14">
    <source>
        <dbReference type="Proteomes" id="UP001166286"/>
    </source>
</evidence>
<dbReference type="InterPro" id="IPR001650">
    <property type="entry name" value="Helicase_C-like"/>
</dbReference>
<dbReference type="PANTHER" id="PTHR45623">
    <property type="entry name" value="CHROMODOMAIN-HELICASE-DNA-BINDING PROTEIN 3-RELATED-RELATED"/>
    <property type="match status" value="1"/>
</dbReference>
<dbReference type="SUPFAM" id="SSF52540">
    <property type="entry name" value="P-loop containing nucleoside triphosphate hydrolases"/>
    <property type="match status" value="2"/>
</dbReference>
<keyword evidence="9" id="KW-0539">Nucleus</keyword>
<dbReference type="InterPro" id="IPR011011">
    <property type="entry name" value="Znf_FYVE_PHD"/>
</dbReference>
<dbReference type="InterPro" id="IPR038718">
    <property type="entry name" value="SNF2-like_sf"/>
</dbReference>
<reference evidence="13" key="1">
    <citation type="submission" date="2023-03" db="EMBL/GenBank/DDBJ databases">
        <title>Complete genome of Cladonia borealis.</title>
        <authorList>
            <person name="Park H."/>
        </authorList>
    </citation>
    <scope>NUCLEOTIDE SEQUENCE</scope>
    <source>
        <strain evidence="13">ANT050790</strain>
    </source>
</reference>
<feature type="domain" description="Helicase ATP-binding" evidence="11">
    <location>
        <begin position="741"/>
        <end position="912"/>
    </location>
</feature>
<feature type="compositionally biased region" description="Low complexity" evidence="10">
    <location>
        <begin position="219"/>
        <end position="235"/>
    </location>
</feature>
<dbReference type="GO" id="GO:0003677">
    <property type="term" value="F:DNA binding"/>
    <property type="evidence" value="ECO:0007669"/>
    <property type="project" value="TreeGrafter"/>
</dbReference>
<dbReference type="GO" id="GO:0005634">
    <property type="term" value="C:nucleus"/>
    <property type="evidence" value="ECO:0007669"/>
    <property type="project" value="UniProtKB-SubCell"/>
</dbReference>
<keyword evidence="4" id="KW-0547">Nucleotide-binding</keyword>
<sequence>MESHAQHAAMDAPGASQDQAIQLTSDNSSDSDVEPVQTVQTPSQPLSSHDTPNGVSSGLSLLKLGKALQPESVRKRGIAVVVHPVEDPSEYRLYQRLPVSEIVEEYDDGGLIEYLVRFEDESEEVLTPDQINQLDNGRRLLVAFNSQDSAGLSGDSGFSTSDELTNLQTTMGLAKRRRNLGASTNRRSSRQKRFKPAFSLLSMASESSSEDGSQRRQQRPTTRTRAAGAPRTAAQKHINYSDAARLEDSLSEVSEGDSVQLGKRKRVPGGTSGQSRITRPRRRAPRPETSSEEEEKDVRRSGRNIGSRYNMRELGEDDIPELASKAGVIKYVGAKESFQTLPDDDEFRLRHSQTCDTCFEADDSNEKGILVYCQGCTLSYHQKCLGPRNSRDHLVTKIGDDDFILQCRRCIGFSKQKDPLSPDQGLCVSCLQPGTSTSVFRERKSTKEEQKEREENKGEDPITDVSANLINDQENILFRCIICYRACHMYHLPPRGTSTLTEGSEEQLAASRFREYSQTWLCADCSDAPAEVESLVAWRPINVEHYEPGQATHEVGEEVKEYLVKWKKLSYFDVRWMPGTWVWGVTSGSMRKAFARRNNSNNQPKMTTKDAVPEDYLRADIVLDVEYKDVVSKPTIKIAKARIKEVTRALIKFKGLGYEDVVWTAPPRQEDSERWPDFQTAYDEWVMGSFIRQPVQKDLKAHLAQTRKQNFERSLEMKNQPETLTGGEMMEYQLSGLNWLYYKWYSEKNAILADEMGLGKTIQVIGFLATLKQRHGCWPFLIVVPNSTCPNWRREIQKWAPSLRVVTYFGSAEARRLSYKYELFPAGGKDLACHVVVTSYDTAQDEEFRKIFRGVHWAGMVVDEGQRLKNDKNLLYGALNALKPPFKLLLTGTPLQNNARELFNLLQFVDPKISADDMEQEYATLTKENVAELHEKLREFFLRRTKAQVLKFLPSMAQIILPVSMTTLQKKLYKSILAKNPELIKSIMNPNVSTAGKSRTNLNNILMELRKCLCHPFVYSQQIEERNANSVASHRSLVEASSKLQLLEIMLPKLKERGHRVLIFSQFLAMLDVVEDFLDGIGLFHARLDGSVSSLQRQKRIDEFNAPDSTLFAFLLSTRAGGVGINLATADTVIILDPDFNPHQDIQALSRAHRIGQQKKVLVFQLTTRASAEEKILQIGKKKMALDHVLIEQMDAEDDAGMDLESILRHGTEALFRDDESENIRYDSASVDKLLDRSQIEDTQTDNVQSAESQFSFARVWANDKGVFEDGMQDSSEDAHTPDPSVWDAILKEREREAAEERAKAAQAFGRGRRKRQRVDYSTQVDRALDTPMGKKSARGRARRDSDSDTDFQEQENSEEDVPSGDESEDQESVQQLDGASPQQPSRSMVGSQASPVPIRARPSDRPVAGSQTSPIKSRPIDRLATGSQVSPIRNKARPFDRKAPHASPQELPIPGSSEEPIEQCPACDGFHITGSCPLKIAGTEYCMLCGLPHYGHARICPHIGSVTQLRLMVDALKQSPEQADLIAIAKKKVVGVIGSINQEKRRKEQQLKGGTPVHQVVTPEQQQHPPVDGAKPVHPSARMDHPPKDMGGPRVGTNQTH</sequence>
<evidence type="ECO:0000256" key="5">
    <source>
        <dbReference type="ARBA" id="ARBA00022771"/>
    </source>
</evidence>
<dbReference type="InterPro" id="IPR041684">
    <property type="entry name" value="Znf-PHD-like"/>
</dbReference>
<dbReference type="SMART" id="SM00487">
    <property type="entry name" value="DEXDc"/>
    <property type="match status" value="1"/>
</dbReference>
<dbReference type="Gene3D" id="3.40.50.300">
    <property type="entry name" value="P-loop containing nucleotide triphosphate hydrolases"/>
    <property type="match status" value="1"/>
</dbReference>
<feature type="compositionally biased region" description="Polar residues" evidence="10">
    <location>
        <begin position="1373"/>
        <end position="1395"/>
    </location>
</feature>
<dbReference type="InterPro" id="IPR049730">
    <property type="entry name" value="SNF2/RAD54-like_C"/>
</dbReference>
<feature type="region of interest" description="Disordered" evidence="10">
    <location>
        <begin position="1"/>
        <end position="58"/>
    </location>
</feature>
<dbReference type="InterPro" id="IPR001965">
    <property type="entry name" value="Znf_PHD"/>
</dbReference>
<dbReference type="GO" id="GO:0140658">
    <property type="term" value="F:ATP-dependent chromatin remodeler activity"/>
    <property type="evidence" value="ECO:0007669"/>
    <property type="project" value="TreeGrafter"/>
</dbReference>
<feature type="region of interest" description="Disordered" evidence="10">
    <location>
        <begin position="441"/>
        <end position="460"/>
    </location>
</feature>
<feature type="region of interest" description="Disordered" evidence="10">
    <location>
        <begin position="169"/>
        <end position="312"/>
    </location>
</feature>
<dbReference type="Pfam" id="PF00271">
    <property type="entry name" value="Helicase_C"/>
    <property type="match status" value="1"/>
</dbReference>
<evidence type="ECO:0000256" key="1">
    <source>
        <dbReference type="ARBA" id="ARBA00004123"/>
    </source>
</evidence>
<dbReference type="GO" id="GO:0000785">
    <property type="term" value="C:chromatin"/>
    <property type="evidence" value="ECO:0007669"/>
    <property type="project" value="TreeGrafter"/>
</dbReference>
<proteinExistence type="predicted"/>
<accession>A0AA39R9Q6</accession>
<evidence type="ECO:0000259" key="12">
    <source>
        <dbReference type="PROSITE" id="PS51194"/>
    </source>
</evidence>
<comment type="caution">
    <text evidence="13">The sequence shown here is derived from an EMBL/GenBank/DDBJ whole genome shotgun (WGS) entry which is preliminary data.</text>
</comment>
<dbReference type="InterPro" id="IPR014001">
    <property type="entry name" value="Helicase_ATP-bd"/>
</dbReference>
<dbReference type="InterPro" id="IPR013083">
    <property type="entry name" value="Znf_RING/FYVE/PHD"/>
</dbReference>
<feature type="compositionally biased region" description="Polar residues" evidence="10">
    <location>
        <begin position="16"/>
        <end position="30"/>
    </location>
</feature>